<keyword evidence="2" id="KW-1133">Transmembrane helix</keyword>
<evidence type="ECO:0000259" key="3">
    <source>
        <dbReference type="Pfam" id="PF13462"/>
    </source>
</evidence>
<evidence type="ECO:0000313" key="4">
    <source>
        <dbReference type="EMBL" id="HEW53534.1"/>
    </source>
</evidence>
<comment type="caution">
    <text evidence="4">The sequence shown here is derived from an EMBL/GenBank/DDBJ whole genome shotgun (WGS) entry which is preliminary data.</text>
</comment>
<protein>
    <recommendedName>
        <fullName evidence="3">Thioredoxin-like fold domain-containing protein</fullName>
    </recommendedName>
</protein>
<feature type="domain" description="Thioredoxin-like fold" evidence="3">
    <location>
        <begin position="196"/>
        <end position="267"/>
    </location>
</feature>
<dbReference type="Pfam" id="PF13462">
    <property type="entry name" value="Thioredoxin_4"/>
    <property type="match status" value="1"/>
</dbReference>
<feature type="transmembrane region" description="Helical" evidence="2">
    <location>
        <begin position="16"/>
        <end position="36"/>
    </location>
</feature>
<dbReference type="EMBL" id="DSGT01000014">
    <property type="protein sequence ID" value="HEW53534.1"/>
    <property type="molecule type" value="Genomic_DNA"/>
</dbReference>
<dbReference type="AlphaFoldDB" id="A0A7C2VBS7"/>
<organism evidence="4">
    <name type="scientific">Ignisphaera aggregans</name>
    <dbReference type="NCBI Taxonomy" id="334771"/>
    <lineage>
        <taxon>Archaea</taxon>
        <taxon>Thermoproteota</taxon>
        <taxon>Thermoprotei</taxon>
        <taxon>Desulfurococcales</taxon>
        <taxon>Desulfurococcaceae</taxon>
        <taxon>Ignisphaera</taxon>
    </lineage>
</organism>
<accession>A0A7C2VBS7</accession>
<dbReference type="Gene3D" id="3.40.30.10">
    <property type="entry name" value="Glutaredoxin"/>
    <property type="match status" value="1"/>
</dbReference>
<sequence length="373" mass="41853">MVVHKQLGGTIVNKKIIIIVIALIIIASGVYVAWIFQRSLFGGGEDCLSKNNALVVIYRYAQPAKETFQFISYVLSEVIRSNSSNSINIQFTLCYMDFHSIPADIRQELETRFDFYPIFVLNSADLDIAKAPVLDTLFDRLGNSIYVPKYVPLKELYYITLNYLLQNYNQAYLTEVNGVYALIATLQRPATNTSVNPIVGSPDARFYIYIYEDVYCPVCALLYQNTLPKLWNMVNNGTAALVLKNFIVHPQAYSAQQYLTAVFLKTGNSSLVVEVMKSVYDKLLQDLRQNKTPSIDIRAIVTEKLGHEVDVQGYATPASNVIESDGWEAFNYLILGTPGIVVWDNENGVGLVIVGFISAEDIVKVMDFLAKLD</sequence>
<gene>
    <name evidence="4" type="ORF">ENO77_05205</name>
</gene>
<keyword evidence="2" id="KW-0472">Membrane</keyword>
<keyword evidence="2" id="KW-0812">Transmembrane</keyword>
<evidence type="ECO:0000256" key="2">
    <source>
        <dbReference type="SAM" id="Phobius"/>
    </source>
</evidence>
<reference evidence="4" key="1">
    <citation type="journal article" date="2020" name="mSystems">
        <title>Genome- and Community-Level Interaction Insights into Carbon Utilization and Element Cycling Functions of Hydrothermarchaeota in Hydrothermal Sediment.</title>
        <authorList>
            <person name="Zhou Z."/>
            <person name="Liu Y."/>
            <person name="Xu W."/>
            <person name="Pan J."/>
            <person name="Luo Z.H."/>
            <person name="Li M."/>
        </authorList>
    </citation>
    <scope>NUCLEOTIDE SEQUENCE [LARGE SCALE GENOMIC DNA]</scope>
    <source>
        <strain evidence="4">SpSt-16</strain>
    </source>
</reference>
<proteinExistence type="inferred from homology"/>
<comment type="similarity">
    <text evidence="1">Belongs to the glutaredoxin family.</text>
</comment>
<evidence type="ECO:0000256" key="1">
    <source>
        <dbReference type="ARBA" id="ARBA00007787"/>
    </source>
</evidence>
<dbReference type="InterPro" id="IPR036249">
    <property type="entry name" value="Thioredoxin-like_sf"/>
</dbReference>
<dbReference type="InterPro" id="IPR012336">
    <property type="entry name" value="Thioredoxin-like_fold"/>
</dbReference>
<dbReference type="SUPFAM" id="SSF52833">
    <property type="entry name" value="Thioredoxin-like"/>
    <property type="match status" value="1"/>
</dbReference>
<name>A0A7C2VBS7_9CREN</name>